<comment type="caution">
    <text evidence="1">The sequence shown here is derived from an EMBL/GenBank/DDBJ whole genome shotgun (WGS) entry which is preliminary data.</text>
</comment>
<organism evidence="1 2">
    <name type="scientific">Trifolium medium</name>
    <dbReference type="NCBI Taxonomy" id="97028"/>
    <lineage>
        <taxon>Eukaryota</taxon>
        <taxon>Viridiplantae</taxon>
        <taxon>Streptophyta</taxon>
        <taxon>Embryophyta</taxon>
        <taxon>Tracheophyta</taxon>
        <taxon>Spermatophyta</taxon>
        <taxon>Magnoliopsida</taxon>
        <taxon>eudicotyledons</taxon>
        <taxon>Gunneridae</taxon>
        <taxon>Pentapetalae</taxon>
        <taxon>rosids</taxon>
        <taxon>fabids</taxon>
        <taxon>Fabales</taxon>
        <taxon>Fabaceae</taxon>
        <taxon>Papilionoideae</taxon>
        <taxon>50 kb inversion clade</taxon>
        <taxon>NPAAA clade</taxon>
        <taxon>Hologalegina</taxon>
        <taxon>IRL clade</taxon>
        <taxon>Trifolieae</taxon>
        <taxon>Trifolium</taxon>
    </lineage>
</organism>
<dbReference type="AlphaFoldDB" id="A0A392R2L2"/>
<protein>
    <submittedName>
        <fullName evidence="1">Uncharacterized protein</fullName>
    </submittedName>
</protein>
<evidence type="ECO:0000313" key="2">
    <source>
        <dbReference type="Proteomes" id="UP000265520"/>
    </source>
</evidence>
<keyword evidence="2" id="KW-1185">Reference proteome</keyword>
<evidence type="ECO:0000313" key="1">
    <source>
        <dbReference type="EMBL" id="MCI29785.1"/>
    </source>
</evidence>
<dbReference type="Proteomes" id="UP000265520">
    <property type="component" value="Unassembled WGS sequence"/>
</dbReference>
<sequence length="59" mass="6631">MSIISWNCRGLGNPSAVLNLKFLIRRGGGLGVFWRNQVNCTITAYSLNHVDIEIVDQIR</sequence>
<dbReference type="EMBL" id="LXQA010174990">
    <property type="protein sequence ID" value="MCI29785.1"/>
    <property type="molecule type" value="Genomic_DNA"/>
</dbReference>
<name>A0A392R2L2_9FABA</name>
<reference evidence="1 2" key="1">
    <citation type="journal article" date="2018" name="Front. Plant Sci.">
        <title>Red Clover (Trifolium pratense) and Zigzag Clover (T. medium) - A Picture of Genomic Similarities and Differences.</title>
        <authorList>
            <person name="Dluhosova J."/>
            <person name="Istvanek J."/>
            <person name="Nedelnik J."/>
            <person name="Repkova J."/>
        </authorList>
    </citation>
    <scope>NUCLEOTIDE SEQUENCE [LARGE SCALE GENOMIC DNA]</scope>
    <source>
        <strain evidence="2">cv. 10/8</strain>
        <tissue evidence="1">Leaf</tissue>
    </source>
</reference>
<proteinExistence type="predicted"/>
<feature type="non-terminal residue" evidence="1">
    <location>
        <position position="59"/>
    </location>
</feature>
<accession>A0A392R2L2</accession>